<sequence>MPGELLLDQIGLALLLPQQRGVLTPEPARFANALALELFEPTGFGFRAHTFLFAPMCFSRAACSQLSFEGKAKLVKLPVGPLGPLPLMRALISAKLIP</sequence>
<reference evidence="1" key="1">
    <citation type="submission" date="2019-12" db="EMBL/GenBank/DDBJ databases">
        <authorList>
            <person name="Cremers G."/>
        </authorList>
    </citation>
    <scope>NUCLEOTIDE SEQUENCE</scope>
    <source>
        <strain evidence="1">Vvax</strain>
    </source>
</reference>
<accession>A0A679JUY0</accession>
<gene>
    <name evidence="1" type="ORF">VVAX_06352</name>
</gene>
<proteinExistence type="predicted"/>
<name>A0A679JUY0_VARPD</name>
<evidence type="ECO:0000313" key="1">
    <source>
        <dbReference type="EMBL" id="CAA2110080.1"/>
    </source>
</evidence>
<dbReference type="AlphaFoldDB" id="A0A679JUY0"/>
<dbReference type="EMBL" id="LR743508">
    <property type="protein sequence ID" value="CAA2110080.1"/>
    <property type="molecule type" value="Genomic_DNA"/>
</dbReference>
<dbReference type="RefSeq" id="WP_339094345.1">
    <property type="nucleotide sequence ID" value="NZ_LR743508.1"/>
</dbReference>
<protein>
    <submittedName>
        <fullName evidence="1">Uncharacterized protein</fullName>
    </submittedName>
</protein>
<organism evidence="1">
    <name type="scientific">Variovorax paradoxus</name>
    <dbReference type="NCBI Taxonomy" id="34073"/>
    <lineage>
        <taxon>Bacteria</taxon>
        <taxon>Pseudomonadati</taxon>
        <taxon>Pseudomonadota</taxon>
        <taxon>Betaproteobacteria</taxon>
        <taxon>Burkholderiales</taxon>
        <taxon>Comamonadaceae</taxon>
        <taxon>Variovorax</taxon>
    </lineage>
</organism>